<proteinExistence type="predicted"/>
<dbReference type="Proteomes" id="UP000824190">
    <property type="component" value="Unassembled WGS sequence"/>
</dbReference>
<comment type="caution">
    <text evidence="2">The sequence shown here is derived from an EMBL/GenBank/DDBJ whole genome shotgun (WGS) entry which is preliminary data.</text>
</comment>
<sequence length="61" mass="6748">MSNDVMVITRWLRLAALIIAALVLVGVGGTVAYICAGVCVLFLGVTVYQLLKLYRDERYRS</sequence>
<reference evidence="2" key="1">
    <citation type="journal article" date="2021" name="PeerJ">
        <title>Extensive microbial diversity within the chicken gut microbiome revealed by metagenomics and culture.</title>
        <authorList>
            <person name="Gilroy R."/>
            <person name="Ravi A."/>
            <person name="Getino M."/>
            <person name="Pursley I."/>
            <person name="Horton D.L."/>
            <person name="Alikhan N.F."/>
            <person name="Baker D."/>
            <person name="Gharbi K."/>
            <person name="Hall N."/>
            <person name="Watson M."/>
            <person name="Adriaenssens E.M."/>
            <person name="Foster-Nyarko E."/>
            <person name="Jarju S."/>
            <person name="Secka A."/>
            <person name="Antonio M."/>
            <person name="Oren A."/>
            <person name="Chaudhuri R.R."/>
            <person name="La Ragione R."/>
            <person name="Hildebrand F."/>
            <person name="Pallen M.J."/>
        </authorList>
    </citation>
    <scope>NUCLEOTIDE SEQUENCE</scope>
    <source>
        <strain evidence="2">CHK32-1732</strain>
    </source>
</reference>
<dbReference type="EMBL" id="DXGC01000059">
    <property type="protein sequence ID" value="HIW91246.1"/>
    <property type="molecule type" value="Genomic_DNA"/>
</dbReference>
<keyword evidence="1" id="KW-1133">Transmembrane helix</keyword>
<keyword evidence="1" id="KW-0812">Transmembrane</keyword>
<dbReference type="AlphaFoldDB" id="A0A9D1ULS4"/>
<feature type="transmembrane region" description="Helical" evidence="1">
    <location>
        <begin position="31"/>
        <end position="51"/>
    </location>
</feature>
<organism evidence="2 3">
    <name type="scientific">Candidatus Corynebacterium avicola</name>
    <dbReference type="NCBI Taxonomy" id="2838527"/>
    <lineage>
        <taxon>Bacteria</taxon>
        <taxon>Bacillati</taxon>
        <taxon>Actinomycetota</taxon>
        <taxon>Actinomycetes</taxon>
        <taxon>Mycobacteriales</taxon>
        <taxon>Corynebacteriaceae</taxon>
        <taxon>Corynebacterium</taxon>
    </lineage>
</organism>
<protein>
    <submittedName>
        <fullName evidence="2">Uncharacterized protein</fullName>
    </submittedName>
</protein>
<evidence type="ECO:0000313" key="3">
    <source>
        <dbReference type="Proteomes" id="UP000824190"/>
    </source>
</evidence>
<evidence type="ECO:0000313" key="2">
    <source>
        <dbReference type="EMBL" id="HIW91246.1"/>
    </source>
</evidence>
<accession>A0A9D1ULS4</accession>
<name>A0A9D1ULS4_9CORY</name>
<evidence type="ECO:0000256" key="1">
    <source>
        <dbReference type="SAM" id="Phobius"/>
    </source>
</evidence>
<keyword evidence="1" id="KW-0472">Membrane</keyword>
<gene>
    <name evidence="2" type="ORF">H9870_06260</name>
</gene>
<reference evidence="2" key="2">
    <citation type="submission" date="2021-04" db="EMBL/GenBank/DDBJ databases">
        <authorList>
            <person name="Gilroy R."/>
        </authorList>
    </citation>
    <scope>NUCLEOTIDE SEQUENCE</scope>
    <source>
        <strain evidence="2">CHK32-1732</strain>
    </source>
</reference>